<evidence type="ECO:0008006" key="3">
    <source>
        <dbReference type="Google" id="ProtNLM"/>
    </source>
</evidence>
<organism evidence="1 2">
    <name type="scientific">Sinomonas terricola</name>
    <dbReference type="NCBI Taxonomy" id="3110330"/>
    <lineage>
        <taxon>Bacteria</taxon>
        <taxon>Bacillati</taxon>
        <taxon>Actinomycetota</taxon>
        <taxon>Actinomycetes</taxon>
        <taxon>Micrococcales</taxon>
        <taxon>Micrococcaceae</taxon>
        <taxon>Sinomonas</taxon>
    </lineage>
</organism>
<reference evidence="1 2" key="1">
    <citation type="submission" date="2023-12" db="EMBL/GenBank/DDBJ databases">
        <title>Sinomonas terricola sp. nov, isolated from litchi orchard soil in Guangdong, PR China.</title>
        <authorList>
            <person name="Jiaxin W."/>
            <person name="Yang Z."/>
            <person name="Honghui Z."/>
        </authorList>
    </citation>
    <scope>NUCLEOTIDE SEQUENCE [LARGE SCALE GENOMIC DNA]</scope>
    <source>
        <strain evidence="1 2">JGH33</strain>
    </source>
</reference>
<dbReference type="Gene3D" id="3.40.50.300">
    <property type="entry name" value="P-loop containing nucleotide triphosphate hydrolases"/>
    <property type="match status" value="1"/>
</dbReference>
<proteinExistence type="predicted"/>
<dbReference type="InterPro" id="IPR027417">
    <property type="entry name" value="P-loop_NTPase"/>
</dbReference>
<evidence type="ECO:0000313" key="2">
    <source>
        <dbReference type="Proteomes" id="UP001304769"/>
    </source>
</evidence>
<dbReference type="RefSeq" id="WP_323277064.1">
    <property type="nucleotide sequence ID" value="NZ_JAYGGQ010000001.1"/>
</dbReference>
<keyword evidence="2" id="KW-1185">Reference proteome</keyword>
<dbReference type="EMBL" id="JAYGGQ010000001">
    <property type="protein sequence ID" value="MEA5453292.1"/>
    <property type="molecule type" value="Genomic_DNA"/>
</dbReference>
<accession>A0ABU5T0W2</accession>
<sequence>MASLPTSPPSVLLGAERPRVELRPADIVDSDGDLAADLMEAAGKPLEQWQRDGLDLMLSIRPDGKWACYEYAEWVARQQGKGVLGEARVVLGLLVLDEDITWSAHKYDTALQAFRRIRSVFRGLGVSHRKAAEETIDVDGVVIKVWNSNTERGFERLDTGKRILFFARSKGGLRGFSPDVNVIDEAFAYTAEQQDAIMPTLIAKPNAQTIYLSSPPLTGDTGEVMYSLRKRAESQSSRLGYRDWGLAGDLESIDSIDIHDHELWAQTCPGLGRGRVTLETIEALCPPEGSMTRKGFGREVLGLWPKQMATGGAIDMTAWRELMLDKESRRDGDVAIAVDIAPERDYAAIALYGLRKDGKGHVQIVDYRPGTDWLIGRIEEWRKSLDPIAIAMGKATADSIEVDLGKRGIKRPEDAEKPKRGDLAVASWSEMSAATGQFLDAARQSSFRHVGQSELDTSAAGSKTKLTGDSLVWARKEAGADTSPLVAVTLARWAYESRAHLVRARSYNLLDSVF</sequence>
<evidence type="ECO:0000313" key="1">
    <source>
        <dbReference type="EMBL" id="MEA5453292.1"/>
    </source>
</evidence>
<comment type="caution">
    <text evidence="1">The sequence shown here is derived from an EMBL/GenBank/DDBJ whole genome shotgun (WGS) entry which is preliminary data.</text>
</comment>
<protein>
    <recommendedName>
        <fullName evidence="3">Terminase</fullName>
    </recommendedName>
</protein>
<dbReference type="Proteomes" id="UP001304769">
    <property type="component" value="Unassembled WGS sequence"/>
</dbReference>
<name>A0ABU5T0W2_9MICC</name>
<gene>
    <name evidence="1" type="ORF">SPF06_01020</name>
</gene>